<evidence type="ECO:0000313" key="2">
    <source>
        <dbReference type="Proteomes" id="UP001174909"/>
    </source>
</evidence>
<sequence>MASLHRMVVSLEGSNNQTTMATSLRHKQWMDGVYVSYFIFSGTTGFYTRRQLSAHRLLLVTQYSRELRDFIRAGSSLHIDSGKFLPCKPTGSLLERCRPILLTEGTGH</sequence>
<protein>
    <submittedName>
        <fullName evidence="1">Uncharacterized protein</fullName>
    </submittedName>
</protein>
<keyword evidence="2" id="KW-1185">Reference proteome</keyword>
<accession>A0AA35SAW4</accession>
<dbReference type="EMBL" id="CASHTH010002207">
    <property type="protein sequence ID" value="CAI8026309.1"/>
    <property type="molecule type" value="Genomic_DNA"/>
</dbReference>
<reference evidence="1" key="1">
    <citation type="submission" date="2023-03" db="EMBL/GenBank/DDBJ databases">
        <authorList>
            <person name="Steffen K."/>
            <person name="Cardenas P."/>
        </authorList>
    </citation>
    <scope>NUCLEOTIDE SEQUENCE</scope>
</reference>
<dbReference type="Proteomes" id="UP001174909">
    <property type="component" value="Unassembled WGS sequence"/>
</dbReference>
<comment type="caution">
    <text evidence="1">The sequence shown here is derived from an EMBL/GenBank/DDBJ whole genome shotgun (WGS) entry which is preliminary data.</text>
</comment>
<dbReference type="AlphaFoldDB" id="A0AA35SAW4"/>
<gene>
    <name evidence="1" type="ORF">GBAR_LOCUS15121</name>
</gene>
<proteinExistence type="predicted"/>
<evidence type="ECO:0000313" key="1">
    <source>
        <dbReference type="EMBL" id="CAI8026309.1"/>
    </source>
</evidence>
<name>A0AA35SAW4_GEOBA</name>
<organism evidence="1 2">
    <name type="scientific">Geodia barretti</name>
    <name type="common">Barrett's horny sponge</name>
    <dbReference type="NCBI Taxonomy" id="519541"/>
    <lineage>
        <taxon>Eukaryota</taxon>
        <taxon>Metazoa</taxon>
        <taxon>Porifera</taxon>
        <taxon>Demospongiae</taxon>
        <taxon>Heteroscleromorpha</taxon>
        <taxon>Tetractinellida</taxon>
        <taxon>Astrophorina</taxon>
        <taxon>Geodiidae</taxon>
        <taxon>Geodia</taxon>
    </lineage>
</organism>